<dbReference type="InterPro" id="IPR050446">
    <property type="entry name" value="FAD-oxidoreductase/Apoptosis"/>
</dbReference>
<sequence length="402" mass="41919">MTQFQDSYPYVIIGAGVAAASAVAGIREKDGTGSIVVLGAEPDPPVYRPDLSKTLWLDADASLEDSALDVTGEGVELHTSSTVVAIDPDGHRVELADGNRIGFEHLLIATGASPRTGPIAPGPRVIHYRTSADYRALRAVASPGAHVAVVGGGYIGGEIASALLQNDVQVTLVLPHGTVQPGMFPPDLSDRITRKLTAKGARIVTGRLAGGSEDGDSVTLTLEDGGEITADAVVIGIGVTPNTSLAREAGIEVDDGIVVDELLRTSAADVFAAGDVASYPDALLGRRRVEHVDNAETMGRAAGRAMAGDLTPYEHTPFFWSDLLDDGYEAIGDLDAARVLREDASEDGSAEVVLYGADGRVRGALLWNTWDSVDAARELIAETRETPLAGPEDLRGRISPGG</sequence>
<dbReference type="PRINTS" id="PR00368">
    <property type="entry name" value="FADPNR"/>
</dbReference>
<evidence type="ECO:0000256" key="2">
    <source>
        <dbReference type="ARBA" id="ARBA00022827"/>
    </source>
</evidence>
<dbReference type="Proteomes" id="UP000612352">
    <property type="component" value="Unassembled WGS sequence"/>
</dbReference>
<dbReference type="SUPFAM" id="SSF55424">
    <property type="entry name" value="FAD/NAD-linked reductases, dimerisation (C-terminal) domain"/>
    <property type="match status" value="1"/>
</dbReference>
<keyword evidence="2" id="KW-0274">FAD</keyword>
<dbReference type="Gene3D" id="3.30.390.30">
    <property type="match status" value="1"/>
</dbReference>
<dbReference type="PANTHER" id="PTHR43557">
    <property type="entry name" value="APOPTOSIS-INDUCING FACTOR 1"/>
    <property type="match status" value="1"/>
</dbReference>
<accession>A0ABS1BEK6</accession>
<dbReference type="InterPro" id="IPR036188">
    <property type="entry name" value="FAD/NAD-bd_sf"/>
</dbReference>
<comment type="caution">
    <text evidence="5">The sequence shown here is derived from an EMBL/GenBank/DDBJ whole genome shotgun (WGS) entry which is preliminary data.</text>
</comment>
<dbReference type="SMART" id="SM01353">
    <property type="entry name" value="AIF_C"/>
    <property type="match status" value="1"/>
</dbReference>
<dbReference type="PANTHER" id="PTHR43557:SF4">
    <property type="entry name" value="APOPTOSIS-INDUCING FACTOR 1, MITOCHONDRIAL"/>
    <property type="match status" value="1"/>
</dbReference>
<organism evidence="5 6">
    <name type="scientific">Brachybacterium halotolerans</name>
    <dbReference type="NCBI Taxonomy" id="2795215"/>
    <lineage>
        <taxon>Bacteria</taxon>
        <taxon>Bacillati</taxon>
        <taxon>Actinomycetota</taxon>
        <taxon>Actinomycetes</taxon>
        <taxon>Micrococcales</taxon>
        <taxon>Dermabacteraceae</taxon>
        <taxon>Brachybacterium</taxon>
    </lineage>
</organism>
<dbReference type="InterPro" id="IPR023753">
    <property type="entry name" value="FAD/NAD-binding_dom"/>
</dbReference>
<proteinExistence type="predicted"/>
<evidence type="ECO:0000313" key="5">
    <source>
        <dbReference type="EMBL" id="MBK0333079.1"/>
    </source>
</evidence>
<dbReference type="Gene3D" id="3.50.50.60">
    <property type="entry name" value="FAD/NAD(P)-binding domain"/>
    <property type="match status" value="2"/>
</dbReference>
<keyword evidence="6" id="KW-1185">Reference proteome</keyword>
<protein>
    <submittedName>
        <fullName evidence="5">FAD-dependent oxidoreductase</fullName>
    </submittedName>
</protein>
<evidence type="ECO:0000256" key="3">
    <source>
        <dbReference type="ARBA" id="ARBA00023002"/>
    </source>
</evidence>
<keyword evidence="1" id="KW-0285">Flavoprotein</keyword>
<evidence type="ECO:0000256" key="1">
    <source>
        <dbReference type="ARBA" id="ARBA00022630"/>
    </source>
</evidence>
<dbReference type="InterPro" id="IPR016156">
    <property type="entry name" value="FAD/NAD-linked_Rdtase_dimer_sf"/>
</dbReference>
<dbReference type="EMBL" id="JAEDAJ010000021">
    <property type="protein sequence ID" value="MBK0333079.1"/>
    <property type="molecule type" value="Genomic_DNA"/>
</dbReference>
<feature type="domain" description="FAD/NAD(P)-binding" evidence="4">
    <location>
        <begin position="9"/>
        <end position="299"/>
    </location>
</feature>
<dbReference type="Pfam" id="PF07992">
    <property type="entry name" value="Pyr_redox_2"/>
    <property type="match status" value="1"/>
</dbReference>
<dbReference type="SUPFAM" id="SSF51905">
    <property type="entry name" value="FAD/NAD(P)-binding domain"/>
    <property type="match status" value="1"/>
</dbReference>
<name>A0ABS1BEK6_9MICO</name>
<dbReference type="PRINTS" id="PR00469">
    <property type="entry name" value="PNDRDTASEII"/>
</dbReference>
<dbReference type="RefSeq" id="WP_200503935.1">
    <property type="nucleotide sequence ID" value="NZ_JAEDAJ010000021.1"/>
</dbReference>
<evidence type="ECO:0000259" key="4">
    <source>
        <dbReference type="Pfam" id="PF07992"/>
    </source>
</evidence>
<gene>
    <name evidence="5" type="ORF">I8D64_16880</name>
</gene>
<evidence type="ECO:0000313" key="6">
    <source>
        <dbReference type="Proteomes" id="UP000612352"/>
    </source>
</evidence>
<reference evidence="5 6" key="1">
    <citation type="submission" date="2020-12" db="EMBL/GenBank/DDBJ databases">
        <title>Brachybacterium sp. MASK1Z-5, whole genome shotgun sequence.</title>
        <authorList>
            <person name="Tuo L."/>
        </authorList>
    </citation>
    <scope>NUCLEOTIDE SEQUENCE [LARGE SCALE GENOMIC DNA]</scope>
    <source>
        <strain evidence="5 6">MASK1Z-5</strain>
    </source>
</reference>
<keyword evidence="3" id="KW-0560">Oxidoreductase</keyword>